<comment type="caution">
    <text evidence="1">The sequence shown here is derived from an EMBL/GenBank/DDBJ whole genome shotgun (WGS) entry which is preliminary data.</text>
</comment>
<name>A0AAP0PDE9_9MAGN</name>
<proteinExistence type="predicted"/>
<keyword evidence="2" id="KW-1185">Reference proteome</keyword>
<protein>
    <submittedName>
        <fullName evidence="1">Uncharacterized protein</fullName>
    </submittedName>
</protein>
<dbReference type="AlphaFoldDB" id="A0AAP0PDE9"/>
<gene>
    <name evidence="1" type="ORF">Scep_010554</name>
</gene>
<dbReference type="Proteomes" id="UP001419268">
    <property type="component" value="Unassembled WGS sequence"/>
</dbReference>
<evidence type="ECO:0000313" key="1">
    <source>
        <dbReference type="EMBL" id="KAK9140873.1"/>
    </source>
</evidence>
<reference evidence="1 2" key="1">
    <citation type="submission" date="2024-01" db="EMBL/GenBank/DDBJ databases">
        <title>Genome assemblies of Stephania.</title>
        <authorList>
            <person name="Yang L."/>
        </authorList>
    </citation>
    <scope>NUCLEOTIDE SEQUENCE [LARGE SCALE GENOMIC DNA]</scope>
    <source>
        <strain evidence="1">JXDWG</strain>
        <tissue evidence="1">Leaf</tissue>
    </source>
</reference>
<accession>A0AAP0PDE9</accession>
<evidence type="ECO:0000313" key="2">
    <source>
        <dbReference type="Proteomes" id="UP001419268"/>
    </source>
</evidence>
<dbReference type="EMBL" id="JBBNAG010000004">
    <property type="protein sequence ID" value="KAK9140873.1"/>
    <property type="molecule type" value="Genomic_DNA"/>
</dbReference>
<organism evidence="1 2">
    <name type="scientific">Stephania cephalantha</name>
    <dbReference type="NCBI Taxonomy" id="152367"/>
    <lineage>
        <taxon>Eukaryota</taxon>
        <taxon>Viridiplantae</taxon>
        <taxon>Streptophyta</taxon>
        <taxon>Embryophyta</taxon>
        <taxon>Tracheophyta</taxon>
        <taxon>Spermatophyta</taxon>
        <taxon>Magnoliopsida</taxon>
        <taxon>Ranunculales</taxon>
        <taxon>Menispermaceae</taxon>
        <taxon>Menispermoideae</taxon>
        <taxon>Cissampelideae</taxon>
        <taxon>Stephania</taxon>
    </lineage>
</organism>
<sequence>MEGEVVLVAVDASKEITDYALKWTIRNVVKAMDCLILLVSLPASGSRDHKSPVQHFLKGLLKRWGVGVGGGVHQGAEDHRISEAYCMQMMRELCLEYKISKVQAQVMVIPNAETGSVAMKAEELGATWVILDRRLKKEGDYCSKQLNCNIILIDHTVKKILRLVDEQIELREQQYDPMALDMLAAFPTSNIRSNSVIYPSSLGFNGCSPGTEVSDSLPSTGDKNSACKNINNQQTKASHPRYSEFITHQTTPSYSKSQPLQKVSRFVYDEKSQKTLAINLNMERRKNYSGPLESENTGTHAILL</sequence>